<dbReference type="SMART" id="SM00382">
    <property type="entry name" value="AAA"/>
    <property type="match status" value="1"/>
</dbReference>
<dbReference type="GO" id="GO:0005524">
    <property type="term" value="F:ATP binding"/>
    <property type="evidence" value="ECO:0007669"/>
    <property type="project" value="UniProtKB-KW"/>
</dbReference>
<organism evidence="7 8">
    <name type="scientific">Oceanisphaera avium</name>
    <dbReference type="NCBI Taxonomy" id="1903694"/>
    <lineage>
        <taxon>Bacteria</taxon>
        <taxon>Pseudomonadati</taxon>
        <taxon>Pseudomonadota</taxon>
        <taxon>Gammaproteobacteria</taxon>
        <taxon>Aeromonadales</taxon>
        <taxon>Aeromonadaceae</taxon>
        <taxon>Oceanisphaera</taxon>
    </lineage>
</organism>
<dbReference type="InterPro" id="IPR003593">
    <property type="entry name" value="AAA+_ATPase"/>
</dbReference>
<dbReference type="Pfam" id="PF00005">
    <property type="entry name" value="ABC_tran"/>
    <property type="match status" value="1"/>
</dbReference>
<dbReference type="PROSITE" id="PS50893">
    <property type="entry name" value="ABC_TRANSPORTER_2"/>
    <property type="match status" value="1"/>
</dbReference>
<keyword evidence="2" id="KW-0547">Nucleotide-binding</keyword>
<protein>
    <submittedName>
        <fullName evidence="7">ABC transporter</fullName>
    </submittedName>
</protein>
<keyword evidence="1" id="KW-0813">Transport</keyword>
<gene>
    <name evidence="7" type="ORF">CBP12_04280</name>
</gene>
<comment type="function">
    <text evidence="5">Part of the ABC transporter complex HmuTUV involved in hemin import. Responsible for energy coupling to the transport system.</text>
</comment>
<evidence type="ECO:0000313" key="7">
    <source>
        <dbReference type="EMBL" id="ART79464.1"/>
    </source>
</evidence>
<keyword evidence="4" id="KW-1278">Translocase</keyword>
<keyword evidence="3" id="KW-0067">ATP-binding</keyword>
<evidence type="ECO:0000256" key="1">
    <source>
        <dbReference type="ARBA" id="ARBA00022448"/>
    </source>
</evidence>
<dbReference type="InterPro" id="IPR027417">
    <property type="entry name" value="P-loop_NTPase"/>
</dbReference>
<evidence type="ECO:0000256" key="3">
    <source>
        <dbReference type="ARBA" id="ARBA00022840"/>
    </source>
</evidence>
<dbReference type="GO" id="GO:0016887">
    <property type="term" value="F:ATP hydrolysis activity"/>
    <property type="evidence" value="ECO:0007669"/>
    <property type="project" value="InterPro"/>
</dbReference>
<dbReference type="InterPro" id="IPR003439">
    <property type="entry name" value="ABC_transporter-like_ATP-bd"/>
</dbReference>
<proteinExistence type="predicted"/>
<dbReference type="PANTHER" id="PTHR42794:SF1">
    <property type="entry name" value="HEMIN IMPORT ATP-BINDING PROTEIN HMUV"/>
    <property type="match status" value="1"/>
</dbReference>
<dbReference type="PANTHER" id="PTHR42794">
    <property type="entry name" value="HEMIN IMPORT ATP-BINDING PROTEIN HMUV"/>
    <property type="match status" value="1"/>
</dbReference>
<evidence type="ECO:0000259" key="6">
    <source>
        <dbReference type="PROSITE" id="PS50893"/>
    </source>
</evidence>
<evidence type="ECO:0000256" key="5">
    <source>
        <dbReference type="ARBA" id="ARBA00037066"/>
    </source>
</evidence>
<sequence>MLHINALVIKDRLGPISGELKAGRLTLLIGPNGSGKSSLLNALAGLNLAASSYQSGQIYLKNTCLSTLSIQQLACTRAMLAQDSVLPHGLMAYELLALAAAPLGGVTKAVSQSLARLEEPLGLSCLYQRPVNRLSGGEQQRLLIASTLLQVDPRVNQQGKILLLDEPLAGLDWQHQLATLRLLREYAALGLIVIASLHDINLACQYGDDIWCLAQGKLVAQGTPEVITPPLIKEVFSVTVARLEQDGASVLVPI</sequence>
<dbReference type="SUPFAM" id="SSF52540">
    <property type="entry name" value="P-loop containing nucleoside triphosphate hydrolases"/>
    <property type="match status" value="1"/>
</dbReference>
<dbReference type="PROSITE" id="PS00211">
    <property type="entry name" value="ABC_TRANSPORTER_1"/>
    <property type="match status" value="1"/>
</dbReference>
<dbReference type="Proteomes" id="UP000243793">
    <property type="component" value="Chromosome"/>
</dbReference>
<reference evidence="8" key="1">
    <citation type="submission" date="2017-05" db="EMBL/GenBank/DDBJ databases">
        <authorList>
            <person name="Sung H."/>
        </authorList>
    </citation>
    <scope>NUCLEOTIDE SEQUENCE [LARGE SCALE GENOMIC DNA]</scope>
    <source>
        <strain evidence="8">AMac2203</strain>
    </source>
</reference>
<dbReference type="OrthoDB" id="5292475at2"/>
<dbReference type="AlphaFoldDB" id="A0A1Y0CWT1"/>
<accession>A0A1Y0CWT1</accession>
<evidence type="ECO:0000313" key="8">
    <source>
        <dbReference type="Proteomes" id="UP000243793"/>
    </source>
</evidence>
<feature type="domain" description="ABC transporter" evidence="6">
    <location>
        <begin position="2"/>
        <end position="240"/>
    </location>
</feature>
<dbReference type="RefSeq" id="WP_086963294.1">
    <property type="nucleotide sequence ID" value="NZ_CP021376.1"/>
</dbReference>
<dbReference type="KEGG" id="ocm:CBP12_04280"/>
<evidence type="ECO:0000256" key="2">
    <source>
        <dbReference type="ARBA" id="ARBA00022741"/>
    </source>
</evidence>
<dbReference type="Gene3D" id="3.40.50.300">
    <property type="entry name" value="P-loop containing nucleotide triphosphate hydrolases"/>
    <property type="match status" value="1"/>
</dbReference>
<name>A0A1Y0CWT1_9GAMM</name>
<dbReference type="EMBL" id="CP021376">
    <property type="protein sequence ID" value="ART79464.1"/>
    <property type="molecule type" value="Genomic_DNA"/>
</dbReference>
<keyword evidence="8" id="KW-1185">Reference proteome</keyword>
<dbReference type="InterPro" id="IPR017871">
    <property type="entry name" value="ABC_transporter-like_CS"/>
</dbReference>
<evidence type="ECO:0000256" key="4">
    <source>
        <dbReference type="ARBA" id="ARBA00022967"/>
    </source>
</evidence>